<protein>
    <submittedName>
        <fullName evidence="2">Uncharacterized protein</fullName>
    </submittedName>
</protein>
<comment type="caution">
    <text evidence="2">The sequence shown here is derived from an EMBL/GenBank/DDBJ whole genome shotgun (WGS) entry which is preliminary data.</text>
</comment>
<keyword evidence="3" id="KW-1185">Reference proteome</keyword>
<dbReference type="Proteomes" id="UP000823388">
    <property type="component" value="Chromosome 6K"/>
</dbReference>
<dbReference type="AlphaFoldDB" id="A0A8T0RGU2"/>
<evidence type="ECO:0000313" key="2">
    <source>
        <dbReference type="EMBL" id="KAG2584023.1"/>
    </source>
</evidence>
<proteinExistence type="predicted"/>
<dbReference type="EMBL" id="CM029047">
    <property type="protein sequence ID" value="KAG2584023.1"/>
    <property type="molecule type" value="Genomic_DNA"/>
</dbReference>
<evidence type="ECO:0000313" key="3">
    <source>
        <dbReference type="Proteomes" id="UP000823388"/>
    </source>
</evidence>
<feature type="region of interest" description="Disordered" evidence="1">
    <location>
        <begin position="1"/>
        <end position="52"/>
    </location>
</feature>
<reference evidence="2" key="1">
    <citation type="submission" date="2020-05" db="EMBL/GenBank/DDBJ databases">
        <title>WGS assembly of Panicum virgatum.</title>
        <authorList>
            <person name="Lovell J.T."/>
            <person name="Jenkins J."/>
            <person name="Shu S."/>
            <person name="Juenger T.E."/>
            <person name="Schmutz J."/>
        </authorList>
    </citation>
    <scope>NUCLEOTIDE SEQUENCE</scope>
    <source>
        <strain evidence="2">AP13</strain>
    </source>
</reference>
<accession>A0A8T0RGU2</accession>
<name>A0A8T0RGU2_PANVG</name>
<sequence length="126" mass="13073">MEGYERPARVGSGPRRTSSVLRLGTARDAVRRRRSAASSTDAAAVGGGPGGDTTGRLAACLRGQIWCLGRRIRRSRGLICAAGNRVHDDGDGSGLGPSGMGAACCGGPAAQHRYGEETTMRCWRSA</sequence>
<gene>
    <name evidence="2" type="ORF">PVAP13_6KG257500</name>
</gene>
<evidence type="ECO:0000256" key="1">
    <source>
        <dbReference type="SAM" id="MobiDB-lite"/>
    </source>
</evidence>
<organism evidence="2 3">
    <name type="scientific">Panicum virgatum</name>
    <name type="common">Blackwell switchgrass</name>
    <dbReference type="NCBI Taxonomy" id="38727"/>
    <lineage>
        <taxon>Eukaryota</taxon>
        <taxon>Viridiplantae</taxon>
        <taxon>Streptophyta</taxon>
        <taxon>Embryophyta</taxon>
        <taxon>Tracheophyta</taxon>
        <taxon>Spermatophyta</taxon>
        <taxon>Magnoliopsida</taxon>
        <taxon>Liliopsida</taxon>
        <taxon>Poales</taxon>
        <taxon>Poaceae</taxon>
        <taxon>PACMAD clade</taxon>
        <taxon>Panicoideae</taxon>
        <taxon>Panicodae</taxon>
        <taxon>Paniceae</taxon>
        <taxon>Panicinae</taxon>
        <taxon>Panicum</taxon>
        <taxon>Panicum sect. Hiantes</taxon>
    </lineage>
</organism>